<keyword evidence="3 5" id="KW-0418">Kinase</keyword>
<evidence type="ECO:0000256" key="2">
    <source>
        <dbReference type="ARBA" id="ARBA00022840"/>
    </source>
</evidence>
<gene>
    <name evidence="3 5" type="primary">coaE</name>
    <name evidence="5" type="ORF">IAC96_04870</name>
</gene>
<comment type="function">
    <text evidence="3">Catalyzes the phosphorylation of the 3'-hydroxyl group of dephosphocoenzyme A to form coenzyme A.</text>
</comment>
<accession>A0A9D1EDC2</accession>
<reference evidence="5" key="2">
    <citation type="journal article" date="2021" name="PeerJ">
        <title>Extensive microbial diversity within the chicken gut microbiome revealed by metagenomics and culture.</title>
        <authorList>
            <person name="Gilroy R."/>
            <person name="Ravi A."/>
            <person name="Getino M."/>
            <person name="Pursley I."/>
            <person name="Horton D.L."/>
            <person name="Alikhan N.F."/>
            <person name="Baker D."/>
            <person name="Gharbi K."/>
            <person name="Hall N."/>
            <person name="Watson M."/>
            <person name="Adriaenssens E.M."/>
            <person name="Foster-Nyarko E."/>
            <person name="Jarju S."/>
            <person name="Secka A."/>
            <person name="Antonio M."/>
            <person name="Oren A."/>
            <person name="Chaudhuri R.R."/>
            <person name="La Ragione R."/>
            <person name="Hildebrand F."/>
            <person name="Pallen M.J."/>
        </authorList>
    </citation>
    <scope>NUCLEOTIDE SEQUENCE</scope>
    <source>
        <strain evidence="5">ChiW13-3771</strain>
    </source>
</reference>
<comment type="similarity">
    <text evidence="3">Belongs to the CoaE family.</text>
</comment>
<comment type="catalytic activity">
    <reaction evidence="3">
        <text>3'-dephospho-CoA + ATP = ADP + CoA + H(+)</text>
        <dbReference type="Rhea" id="RHEA:18245"/>
        <dbReference type="ChEBI" id="CHEBI:15378"/>
        <dbReference type="ChEBI" id="CHEBI:30616"/>
        <dbReference type="ChEBI" id="CHEBI:57287"/>
        <dbReference type="ChEBI" id="CHEBI:57328"/>
        <dbReference type="ChEBI" id="CHEBI:456216"/>
        <dbReference type="EC" id="2.7.1.24"/>
    </reaction>
</comment>
<feature type="binding site" evidence="3">
    <location>
        <begin position="17"/>
        <end position="22"/>
    </location>
    <ligand>
        <name>ATP</name>
        <dbReference type="ChEBI" id="CHEBI:30616"/>
    </ligand>
</feature>
<protein>
    <recommendedName>
        <fullName evidence="3 4">Dephospho-CoA kinase</fullName>
        <ecNumber evidence="3 4">2.7.1.24</ecNumber>
    </recommendedName>
    <alternativeName>
        <fullName evidence="3">Dephosphocoenzyme A kinase</fullName>
    </alternativeName>
</protein>
<evidence type="ECO:0000256" key="3">
    <source>
        <dbReference type="HAMAP-Rule" id="MF_00376"/>
    </source>
</evidence>
<name>A0A9D1EDC2_9FIRM</name>
<dbReference type="GO" id="GO:0005737">
    <property type="term" value="C:cytoplasm"/>
    <property type="evidence" value="ECO:0007669"/>
    <property type="project" value="UniProtKB-SubCell"/>
</dbReference>
<dbReference type="InterPro" id="IPR027417">
    <property type="entry name" value="P-loop_NTPase"/>
</dbReference>
<keyword evidence="3 5" id="KW-0808">Transferase</keyword>
<keyword evidence="3" id="KW-0963">Cytoplasm</keyword>
<dbReference type="GO" id="GO:0015937">
    <property type="term" value="P:coenzyme A biosynthetic process"/>
    <property type="evidence" value="ECO:0007669"/>
    <property type="project" value="UniProtKB-UniRule"/>
</dbReference>
<dbReference type="NCBIfam" id="TIGR00152">
    <property type="entry name" value="dephospho-CoA kinase"/>
    <property type="match status" value="1"/>
</dbReference>
<dbReference type="EC" id="2.7.1.24" evidence="3 4"/>
<dbReference type="InterPro" id="IPR001977">
    <property type="entry name" value="Depp_CoAkinase"/>
</dbReference>
<evidence type="ECO:0000313" key="5">
    <source>
        <dbReference type="EMBL" id="HIR88266.1"/>
    </source>
</evidence>
<keyword evidence="1 3" id="KW-0547">Nucleotide-binding</keyword>
<dbReference type="Proteomes" id="UP000824201">
    <property type="component" value="Unassembled WGS sequence"/>
</dbReference>
<dbReference type="GO" id="GO:0004140">
    <property type="term" value="F:dephospho-CoA kinase activity"/>
    <property type="evidence" value="ECO:0007669"/>
    <property type="project" value="UniProtKB-UniRule"/>
</dbReference>
<dbReference type="Gene3D" id="3.40.50.300">
    <property type="entry name" value="P-loop containing nucleotide triphosphate hydrolases"/>
    <property type="match status" value="1"/>
</dbReference>
<comment type="pathway">
    <text evidence="3">Cofactor biosynthesis; coenzyme A biosynthesis; CoA from (R)-pantothenate: step 5/5.</text>
</comment>
<dbReference type="SUPFAM" id="SSF52540">
    <property type="entry name" value="P-loop containing nucleoside triphosphate hydrolases"/>
    <property type="match status" value="1"/>
</dbReference>
<comment type="caution">
    <text evidence="5">The sequence shown here is derived from an EMBL/GenBank/DDBJ whole genome shotgun (WGS) entry which is preliminary data.</text>
</comment>
<evidence type="ECO:0000313" key="6">
    <source>
        <dbReference type="Proteomes" id="UP000824201"/>
    </source>
</evidence>
<organism evidence="5 6">
    <name type="scientific">Candidatus Fimimorpha faecalis</name>
    <dbReference type="NCBI Taxonomy" id="2840824"/>
    <lineage>
        <taxon>Bacteria</taxon>
        <taxon>Bacillati</taxon>
        <taxon>Bacillota</taxon>
        <taxon>Clostridia</taxon>
        <taxon>Eubacteriales</taxon>
        <taxon>Candidatus Fimimorpha</taxon>
    </lineage>
</organism>
<proteinExistence type="inferred from homology"/>
<dbReference type="CDD" id="cd02022">
    <property type="entry name" value="DPCK"/>
    <property type="match status" value="1"/>
</dbReference>
<dbReference type="EMBL" id="DVHN01000052">
    <property type="protein sequence ID" value="HIR88266.1"/>
    <property type="molecule type" value="Genomic_DNA"/>
</dbReference>
<keyword evidence="2 3" id="KW-0067">ATP-binding</keyword>
<reference evidence="5" key="1">
    <citation type="submission" date="2020-10" db="EMBL/GenBank/DDBJ databases">
        <authorList>
            <person name="Gilroy R."/>
        </authorList>
    </citation>
    <scope>NUCLEOTIDE SEQUENCE</scope>
    <source>
        <strain evidence="5">ChiW13-3771</strain>
    </source>
</reference>
<keyword evidence="3" id="KW-0173">Coenzyme A biosynthesis</keyword>
<dbReference type="HAMAP" id="MF_00376">
    <property type="entry name" value="Dephospho_CoA_kinase"/>
    <property type="match status" value="1"/>
</dbReference>
<dbReference type="GO" id="GO:0005524">
    <property type="term" value="F:ATP binding"/>
    <property type="evidence" value="ECO:0007669"/>
    <property type="project" value="UniProtKB-UniRule"/>
</dbReference>
<dbReference type="PROSITE" id="PS51219">
    <property type="entry name" value="DPCK"/>
    <property type="match status" value="1"/>
</dbReference>
<dbReference type="Pfam" id="PF01121">
    <property type="entry name" value="CoaE"/>
    <property type="match status" value="1"/>
</dbReference>
<evidence type="ECO:0000256" key="4">
    <source>
        <dbReference type="NCBIfam" id="TIGR00152"/>
    </source>
</evidence>
<dbReference type="AlphaFoldDB" id="A0A9D1EDC2"/>
<comment type="subcellular location">
    <subcellularLocation>
        <location evidence="3">Cytoplasm</location>
    </subcellularLocation>
</comment>
<evidence type="ECO:0000256" key="1">
    <source>
        <dbReference type="ARBA" id="ARBA00022741"/>
    </source>
</evidence>
<sequence>MDNIERTYFIAITGMSGSGKTTVGNFLREKGCYVFDTDAFTREILKKDTIIVKIIENIVKETITKDGEIDYKKIGKIFDSNPKLENRFETWFQTYIGNKILEKSKDLQDKNTMIFFDIPLLKQKGILEIFDMLWIIETNAEVCYNRIRQRNGYSDQKIQYILTNSKLYKEYYQYNCIIINNNSSIENLKKIVDLRLNCLIDKLYFNS</sequence>